<proteinExistence type="predicted"/>
<evidence type="ECO:0000313" key="1">
    <source>
        <dbReference type="EMBL" id="WSC03496.1"/>
    </source>
</evidence>
<keyword evidence="2" id="KW-1185">Reference proteome</keyword>
<reference evidence="1" key="1">
    <citation type="submission" date="2022-10" db="EMBL/GenBank/DDBJ databases">
        <title>The complete genomes of actinobacterial strains from the NBC collection.</title>
        <authorList>
            <person name="Joergensen T.S."/>
            <person name="Alvarez Arevalo M."/>
            <person name="Sterndorff E.B."/>
            <person name="Faurdal D."/>
            <person name="Vuksanovic O."/>
            <person name="Mourched A.-S."/>
            <person name="Charusanti P."/>
            <person name="Shaw S."/>
            <person name="Blin K."/>
            <person name="Weber T."/>
        </authorList>
    </citation>
    <scope>NUCLEOTIDE SEQUENCE</scope>
    <source>
        <strain evidence="1">NBC 01771</strain>
    </source>
</reference>
<geneLocation type="plasmid" evidence="1 2">
    <name>unnamed1</name>
</geneLocation>
<sequence length="121" mass="12699">MSGEESFRVDPEPLHMGEAELAELGSYAWGILAEFVAIMSDTSWTGGDENGEKIKAWVVSTCDAISGSLKALGEVLERTSEATLLNLNATSSTQSDILDGIDQEINAYDIGGGGSDGGRRG</sequence>
<gene>
    <name evidence="1" type="ORF">OG835_42130</name>
</gene>
<organism evidence="1 2">
    <name type="scientific">Streptomyces scopuliridis</name>
    <dbReference type="NCBI Taxonomy" id="452529"/>
    <lineage>
        <taxon>Bacteria</taxon>
        <taxon>Bacillati</taxon>
        <taxon>Actinomycetota</taxon>
        <taxon>Actinomycetes</taxon>
        <taxon>Kitasatosporales</taxon>
        <taxon>Streptomycetaceae</taxon>
        <taxon>Streptomyces</taxon>
    </lineage>
</organism>
<keyword evidence="1" id="KW-0614">Plasmid</keyword>
<protein>
    <submittedName>
        <fullName evidence="1">Uncharacterized protein</fullName>
    </submittedName>
</protein>
<evidence type="ECO:0000313" key="2">
    <source>
        <dbReference type="Proteomes" id="UP001348369"/>
    </source>
</evidence>
<dbReference type="Proteomes" id="UP001348369">
    <property type="component" value="Plasmid unnamed1"/>
</dbReference>
<accession>A0ACD4ZYU4</accession>
<dbReference type="EMBL" id="CP109110">
    <property type="protein sequence ID" value="WSC03496.1"/>
    <property type="molecule type" value="Genomic_DNA"/>
</dbReference>
<name>A0ACD4ZYU4_9ACTN</name>